<dbReference type="UniPathway" id="UPA00299"/>
<evidence type="ECO:0000256" key="2">
    <source>
        <dbReference type="ARBA" id="ARBA00006330"/>
    </source>
</evidence>
<sequence length="729" mass="83683">MKLIIISNRLPLKIVEKNNIYKVISSPGGLSTGLDSLEMKMEKHWIGWPGMYLDDCKEKEIIDNQLEEQNFHPVYLSPEQIENYYEGYSNSVLWPLCHYFSNYMHYENKYWEAYKEVNNLFCEAALEIIEPGDIVWIQDYQLMLLPKMIRDKVSDISIGYFHHIPFPSYELFRGLPERAEILNGLLGADLVAFHTHSYMRHFISAVYRVLKLDCNLDEIQMDRRVVDVDAFPMGINYDMFHNALLDPDINKNAEELRASFGTGKLILSVDRLDYSKGIMIRLKSFEKFLDNHPEYTGKVSLVMIVAPSRDNVDIYAELKKDIDMKVGAINGKHSTIDWTPVYYFYRAFNFEELAALYHIADIALVTPLRDGMNLVAKEYLATKRNEPGVLILSEMAGASIELSDAIIVNPTDTKEIENAIAQALEMPVNEQLETIASMQEIISTQTVNQWAKDFIEELTDIKSKNDALQQKIVEKTNFDIIKQAYDKAQNRLIILDYDGTLSPFKKEPMQAYPTPDLLKILEELSTYPGNHVVISSGRDKQTLDKWLGHLPIGLAAEHGAFYREEGIWYQTAQKVEWDEEIPNIIKQTVKRTPRSKMEVKDTALVWHYRNVDIWLADLRVTQLINALLNPCARHNLQIMKGNKIVEVKSGDISKGSEARRLIEKGSYDFIMAIGDDTTDEEMFLALPQDAITIKVGQSSNAALYNLPTQEETVSFLNKLMEKKRLVTSK</sequence>
<dbReference type="Gene3D" id="3.40.50.2000">
    <property type="entry name" value="Glycogen Phosphorylase B"/>
    <property type="match status" value="2"/>
</dbReference>
<dbReference type="CDD" id="cd03788">
    <property type="entry name" value="GT20_TPS"/>
    <property type="match status" value="1"/>
</dbReference>
<dbReference type="HOGENOM" id="CLU_002351_3_3_10"/>
<keyword evidence="6" id="KW-0808">Transferase</keyword>
<gene>
    <name evidence="9" type="ORF">HMPREF9455_00381</name>
</gene>
<dbReference type="Pfam" id="PF00982">
    <property type="entry name" value="Glyco_transf_20"/>
    <property type="match status" value="1"/>
</dbReference>
<dbReference type="GO" id="GO:0005829">
    <property type="term" value="C:cytosol"/>
    <property type="evidence" value="ECO:0007669"/>
    <property type="project" value="TreeGrafter"/>
</dbReference>
<evidence type="ECO:0000256" key="8">
    <source>
        <dbReference type="NCBIfam" id="TIGR02400"/>
    </source>
</evidence>
<dbReference type="InterPro" id="IPR023214">
    <property type="entry name" value="HAD_sf"/>
</dbReference>
<dbReference type="InterPro" id="IPR012766">
    <property type="entry name" value="Trehalose_OtsA"/>
</dbReference>
<evidence type="ECO:0000313" key="10">
    <source>
        <dbReference type="Proteomes" id="UP000004913"/>
    </source>
</evidence>
<comment type="catalytic activity">
    <reaction evidence="7">
        <text>D-glucose 6-phosphate + UDP-alpha-D-glucose = alpha,alpha-trehalose 6-phosphate + UDP + H(+)</text>
        <dbReference type="Rhea" id="RHEA:18889"/>
        <dbReference type="ChEBI" id="CHEBI:15378"/>
        <dbReference type="ChEBI" id="CHEBI:58223"/>
        <dbReference type="ChEBI" id="CHEBI:58429"/>
        <dbReference type="ChEBI" id="CHEBI:58885"/>
        <dbReference type="ChEBI" id="CHEBI:61548"/>
        <dbReference type="EC" id="2.4.1.15"/>
    </reaction>
</comment>
<dbReference type="eggNOG" id="COG1877">
    <property type="taxonomic scope" value="Bacteria"/>
</dbReference>
<evidence type="ECO:0000256" key="7">
    <source>
        <dbReference type="ARBA" id="ARBA00048039"/>
    </source>
</evidence>
<dbReference type="EMBL" id="ADLV01000006">
    <property type="protein sequence ID" value="EGJ99348.1"/>
    <property type="molecule type" value="Genomic_DNA"/>
</dbReference>
<evidence type="ECO:0000256" key="4">
    <source>
        <dbReference type="ARBA" id="ARBA00011881"/>
    </source>
</evidence>
<dbReference type="SUPFAM" id="SSF53756">
    <property type="entry name" value="UDP-Glycosyltransferase/glycogen phosphorylase"/>
    <property type="match status" value="1"/>
</dbReference>
<proteinExistence type="inferred from homology"/>
<evidence type="ECO:0000256" key="1">
    <source>
        <dbReference type="ARBA" id="ARBA00005199"/>
    </source>
</evidence>
<keyword evidence="5" id="KW-0328">Glycosyltransferase</keyword>
<dbReference type="SUPFAM" id="SSF56784">
    <property type="entry name" value="HAD-like"/>
    <property type="match status" value="1"/>
</dbReference>
<dbReference type="NCBIfam" id="TIGR02400">
    <property type="entry name" value="trehalose_OtsA"/>
    <property type="match status" value="1"/>
</dbReference>
<evidence type="ECO:0000256" key="3">
    <source>
        <dbReference type="ARBA" id="ARBA00008799"/>
    </source>
</evidence>
<evidence type="ECO:0000256" key="6">
    <source>
        <dbReference type="ARBA" id="ARBA00022679"/>
    </source>
</evidence>
<dbReference type="GO" id="GO:0003825">
    <property type="term" value="F:alpha,alpha-trehalose-phosphate synthase (UDP-forming) activity"/>
    <property type="evidence" value="ECO:0007669"/>
    <property type="project" value="UniProtKB-UniRule"/>
</dbReference>
<protein>
    <recommendedName>
        <fullName evidence="8">Alpha,alpha-trehalose-phosphate synthase</fullName>
        <ecNumber evidence="8">2.4.1.15</ecNumber>
    </recommendedName>
</protein>
<name>F5ITG4_9BACT</name>
<dbReference type="OrthoDB" id="9761633at2"/>
<evidence type="ECO:0000256" key="5">
    <source>
        <dbReference type="ARBA" id="ARBA00022676"/>
    </source>
</evidence>
<comment type="similarity">
    <text evidence="3">Belongs to the glycosyltransferase 20 family.</text>
</comment>
<dbReference type="RefSeq" id="WP_006797886.1">
    <property type="nucleotide sequence ID" value="NZ_GL891979.1"/>
</dbReference>
<dbReference type="eggNOG" id="COG0380">
    <property type="taxonomic scope" value="Bacteria"/>
</dbReference>
<dbReference type="NCBIfam" id="TIGR00685">
    <property type="entry name" value="T6PP"/>
    <property type="match status" value="1"/>
</dbReference>
<dbReference type="CDD" id="cd01627">
    <property type="entry name" value="HAD_TPP"/>
    <property type="match status" value="1"/>
</dbReference>
<dbReference type="PANTHER" id="PTHR10788">
    <property type="entry name" value="TREHALOSE-6-PHOSPHATE SYNTHASE"/>
    <property type="match status" value="1"/>
</dbReference>
<dbReference type="EC" id="2.4.1.15" evidence="8"/>
<comment type="caution">
    <text evidence="9">The sequence shown here is derived from an EMBL/GenBank/DDBJ whole genome shotgun (WGS) entry which is preliminary data.</text>
</comment>
<accession>F5ITG4</accession>
<keyword evidence="10" id="KW-1185">Reference proteome</keyword>
<dbReference type="AlphaFoldDB" id="F5ITG4"/>
<dbReference type="InterPro" id="IPR036412">
    <property type="entry name" value="HAD-like_sf"/>
</dbReference>
<dbReference type="InterPro" id="IPR001830">
    <property type="entry name" value="Glyco_trans_20"/>
</dbReference>
<dbReference type="GO" id="GO:0005992">
    <property type="term" value="P:trehalose biosynthetic process"/>
    <property type="evidence" value="ECO:0007669"/>
    <property type="project" value="UniProtKB-UniRule"/>
</dbReference>
<comment type="pathway">
    <text evidence="1">Glycan biosynthesis; trehalose biosynthesis.</text>
</comment>
<dbReference type="STRING" id="742766.HMPREF9455_00381"/>
<dbReference type="Pfam" id="PF02358">
    <property type="entry name" value="Trehalose_PPase"/>
    <property type="match status" value="1"/>
</dbReference>
<dbReference type="Gene3D" id="3.30.70.1020">
    <property type="entry name" value="Trehalose-6-phosphate phosphatase related protein, domain 2"/>
    <property type="match status" value="1"/>
</dbReference>
<dbReference type="NCBIfam" id="TIGR01484">
    <property type="entry name" value="HAD-SF-IIB"/>
    <property type="match status" value="1"/>
</dbReference>
<dbReference type="NCBIfam" id="NF011071">
    <property type="entry name" value="PRK14501.1"/>
    <property type="match status" value="1"/>
</dbReference>
<dbReference type="PANTHER" id="PTHR10788:SF106">
    <property type="entry name" value="BCDNA.GH08860"/>
    <property type="match status" value="1"/>
</dbReference>
<dbReference type="InterPro" id="IPR003337">
    <property type="entry name" value="Trehalose_PPase"/>
</dbReference>
<reference evidence="9 10" key="1">
    <citation type="submission" date="2011-04" db="EMBL/GenBank/DDBJ databases">
        <title>The Genome Sequence of Dysgonomonas gadei ATCC BAA-286.</title>
        <authorList>
            <consortium name="The Broad Institute Genome Sequencing Platform"/>
            <person name="Earl A."/>
            <person name="Ward D."/>
            <person name="Feldgarden M."/>
            <person name="Gevers D."/>
            <person name="Pudlo N."/>
            <person name="Martens E."/>
            <person name="Allen-Vercoe E."/>
            <person name="Young S.K."/>
            <person name="Zeng Q."/>
            <person name="Gargeya S."/>
            <person name="Fitzgerald M."/>
            <person name="Haas B."/>
            <person name="Abouelleil A."/>
            <person name="Alvarado L."/>
            <person name="Arachchi H.M."/>
            <person name="Berlin A."/>
            <person name="Brown A."/>
            <person name="Chapman S.B."/>
            <person name="Chen Z."/>
            <person name="Dunbar C."/>
            <person name="Freedman E."/>
            <person name="Gearin G."/>
            <person name="Gellesch M."/>
            <person name="Goldberg J."/>
            <person name="Griggs A."/>
            <person name="Gujja S."/>
            <person name="Heiman D."/>
            <person name="Howarth C."/>
            <person name="Larson L."/>
            <person name="Lui A."/>
            <person name="MacDonald P.J.P."/>
            <person name="Mehta T."/>
            <person name="Montmayeur A."/>
            <person name="Murphy C."/>
            <person name="Neiman D."/>
            <person name="Pearson M."/>
            <person name="Priest M."/>
            <person name="Roberts A."/>
            <person name="Saif S."/>
            <person name="Shea T."/>
            <person name="Shenoy N."/>
            <person name="Sisk P."/>
            <person name="Stolte C."/>
            <person name="Sykes S."/>
            <person name="Yandava C."/>
            <person name="Wortman J."/>
            <person name="Nusbaum C."/>
            <person name="Birren B."/>
        </authorList>
    </citation>
    <scope>NUCLEOTIDE SEQUENCE [LARGE SCALE GENOMIC DNA]</scope>
    <source>
        <strain evidence="9 10">ATCC BAA-286</strain>
    </source>
</reference>
<dbReference type="GO" id="GO:0004805">
    <property type="term" value="F:trehalose-phosphatase activity"/>
    <property type="evidence" value="ECO:0007669"/>
    <property type="project" value="TreeGrafter"/>
</dbReference>
<organism evidence="9 10">
    <name type="scientific">Dysgonomonas gadei ATCC BAA-286</name>
    <dbReference type="NCBI Taxonomy" id="742766"/>
    <lineage>
        <taxon>Bacteria</taxon>
        <taxon>Pseudomonadati</taxon>
        <taxon>Bacteroidota</taxon>
        <taxon>Bacteroidia</taxon>
        <taxon>Bacteroidales</taxon>
        <taxon>Dysgonomonadaceae</taxon>
        <taxon>Dysgonomonas</taxon>
    </lineage>
</organism>
<dbReference type="InterPro" id="IPR006379">
    <property type="entry name" value="HAD-SF_hydro_IIB"/>
</dbReference>
<evidence type="ECO:0000313" key="9">
    <source>
        <dbReference type="EMBL" id="EGJ99348.1"/>
    </source>
</evidence>
<comment type="similarity">
    <text evidence="2">In the C-terminal section; belongs to the trehalose phosphatase family.</text>
</comment>
<dbReference type="Gene3D" id="3.40.50.1000">
    <property type="entry name" value="HAD superfamily/HAD-like"/>
    <property type="match status" value="1"/>
</dbReference>
<dbReference type="Proteomes" id="UP000004913">
    <property type="component" value="Unassembled WGS sequence"/>
</dbReference>
<comment type="subunit">
    <text evidence="4">Homotetramer.</text>
</comment>